<feature type="compositionally biased region" description="Polar residues" evidence="7">
    <location>
        <begin position="301"/>
        <end position="312"/>
    </location>
</feature>
<evidence type="ECO:0000256" key="5">
    <source>
        <dbReference type="ARBA" id="ARBA00022490"/>
    </source>
</evidence>
<dbReference type="PANTHER" id="PTHR45999">
    <property type="entry name" value="UNC-13-4A, ISOFORM B"/>
    <property type="match status" value="1"/>
</dbReference>
<proteinExistence type="inferred from homology"/>
<dbReference type="PROSITE" id="PS50004">
    <property type="entry name" value="C2"/>
    <property type="match status" value="2"/>
</dbReference>
<keyword evidence="6" id="KW-0967">Endosome</keyword>
<dbReference type="RefSeq" id="XP_022103873.1">
    <property type="nucleotide sequence ID" value="XM_022248181.1"/>
</dbReference>
<protein>
    <submittedName>
        <fullName evidence="12">Protein unc-13 homolog D-like isoform X1</fullName>
    </submittedName>
</protein>
<accession>A0A8B7ZDX8</accession>
<evidence type="ECO:0000256" key="4">
    <source>
        <dbReference type="ARBA" id="ARBA00022483"/>
    </source>
</evidence>
<evidence type="ECO:0000256" key="2">
    <source>
        <dbReference type="ARBA" id="ARBA00004603"/>
    </source>
</evidence>
<dbReference type="PROSITE" id="PS51258">
    <property type="entry name" value="MHD1"/>
    <property type="match status" value="1"/>
</dbReference>
<feature type="compositionally biased region" description="Basic and acidic residues" evidence="7">
    <location>
        <begin position="632"/>
        <end position="654"/>
    </location>
</feature>
<dbReference type="InterPro" id="IPR052095">
    <property type="entry name" value="UNC-13_domain"/>
</dbReference>
<dbReference type="GO" id="GO:0006887">
    <property type="term" value="P:exocytosis"/>
    <property type="evidence" value="ECO:0007669"/>
    <property type="project" value="UniProtKB-KW"/>
</dbReference>
<dbReference type="PANTHER" id="PTHR45999:SF4">
    <property type="entry name" value="UNC-13-4A, ISOFORM B"/>
    <property type="match status" value="1"/>
</dbReference>
<evidence type="ECO:0000256" key="6">
    <source>
        <dbReference type="ARBA" id="ARBA00022753"/>
    </source>
</evidence>
<dbReference type="OrthoDB" id="7976202at2759"/>
<dbReference type="GeneID" id="110986366"/>
<dbReference type="PROSITE" id="PS51259">
    <property type="entry name" value="MHD2"/>
    <property type="match status" value="1"/>
</dbReference>
<dbReference type="InterPro" id="IPR000008">
    <property type="entry name" value="C2_dom"/>
</dbReference>
<evidence type="ECO:0000313" key="12">
    <source>
        <dbReference type="RefSeq" id="XP_022103873.1"/>
    </source>
</evidence>
<comment type="similarity">
    <text evidence="3">Belongs to the unc-13 family.</text>
</comment>
<comment type="subcellular location">
    <subcellularLocation>
        <location evidence="1">Cytoplasm</location>
    </subcellularLocation>
    <subcellularLocation>
        <location evidence="2">Late endosome</location>
    </subcellularLocation>
</comment>
<name>A0A8B7ZDX8_ACAPL</name>
<keyword evidence="11" id="KW-1185">Reference proteome</keyword>
<gene>
    <name evidence="12" type="primary">LOC110986366</name>
</gene>
<evidence type="ECO:0000256" key="1">
    <source>
        <dbReference type="ARBA" id="ARBA00004496"/>
    </source>
</evidence>
<evidence type="ECO:0000259" key="8">
    <source>
        <dbReference type="PROSITE" id="PS50004"/>
    </source>
</evidence>
<feature type="region of interest" description="Disordered" evidence="7">
    <location>
        <begin position="628"/>
        <end position="655"/>
    </location>
</feature>
<dbReference type="Gene3D" id="1.10.357.50">
    <property type="match status" value="1"/>
</dbReference>
<dbReference type="InterPro" id="IPR035892">
    <property type="entry name" value="C2_domain_sf"/>
</dbReference>
<feature type="domain" description="MHD2" evidence="10">
    <location>
        <begin position="1124"/>
        <end position="1230"/>
    </location>
</feature>
<keyword evidence="4" id="KW-0268">Exocytosis</keyword>
<sequence length="1465" mass="165412">MTNVFNLSSLFRENSNTVDGTMTANAGLKTETVGYRALADSSGGDPGSDLVLTEFGQSDGNATNASRLNTWDRDSWSSYSLTSNPSNLDKPSRLDNTRTVDESFRTVSSLLDPISRGPKLLGQGIMRLLSTDNILRSNERSRLHSRSRSLDMLLDDRHYEELKFEEEVTKMEPGCDSAPALQPEFVDFYTKLLQSFIHPLGKISASDPNPLQLAAHLQKVFDVPSEIHADMMQDELGNKPPACMLKVTVVEAKDILGMDANGMSDPYCLLTICKNEHHHSPSHEKHPHLTHWNSCPEDPTSPASTPVTSQSEKVNRRNSDGRRSFKKGSRKKSDDGGATLPNQIQKQRSDTLTVSGKAHNRRKNSAEGSAMASPRSPIHSQSLEAEFVFKTSCQKATLHPVWNETFDIAISSIKDTELTLTMWDMDEETSLWQACKSLESEHKMAGIKNLFRHIKHGINKNTDDFLGQVVISLADLPAVTRVDQWYTLHINSKGSGPSNGGKCHMRLQFVREEDYSKKGNPSMLTFYHQLASAVYRYEGQKYIREGKGPWDGKLPEISRHMLNCFAIQAGISKLSQTLINLSSLLEFHHHQNSPTYEFLSLTRLSISSLGKDEVDSVSVSSLLESTDNIQRAGEEKGQKDINSKPGEEKAKEDTDTSLMDRALREAMFHVHAEMIAETTFSIYSNEAKEVKQIYAENPKFLSYELEVTETSISTYIDHCMSPVGDCPALFPPSDVHVLDILKSKCRLNNIFSLLQMKVWKDRNSIPHQRVRKLMEEVIELDTRRWLSNKLEELPQPEGSLKPADLLKLLDRLGDVIGDIMALLRPTKEYQNFFTKFTVDYNKAVAREMDRIVSASLKEVLSSLNQYQVRYQKFPENIAESSKASLKLYMTVKKMFSVLKSNNHTCEGLEMANYHTWFQEGLIFWLVTFKYETFDRVRRALEMDKDVQLVHSVVKYSNSAVDVQSCFAKVTEEWHKIGFEGVDSRCMAVTKITDLICEGAKLYAASIHKKLEQNGFYRSISGQFDIKDKLCITLNNIEHVRAYLDNLPVLLDWEQTVNGLATHHQNLTAGKLTLSTLQRMTTKASRDTVGMSGLLERKIADKMCQEVLKVLGKVVNPKGEAATKEEHLDEFFTYIDQNLETLYKQLMPQIFPRIVEEVWNALLRGIVSLMHIGRQPQYYQELRESLDALESYFQRPGLALDPAKIQGPQYKFLLGQLDLNALSTHDLMLCYYKDLATDMATPGEYFGHLGVRIACKEEAGGKKTIIVKVCNAVDLPGMDRRGTSDPFVVVEVLPETAFDKPLVQQTRHVLHNLNPVFDETFQIPSVPMDLIEAGGVMSLTVMDYDVLWSNDFIGEAFIPLQQARPITTNQSVDQCPVIMMPVKRPHACSSGAFDILKNRCKWDKNARMFYARRQKAIENQKPRTDKGTGPPMTNSRLAPFLRQTLVRLHNYVYSVPALTSDKGPVS</sequence>
<evidence type="ECO:0000259" key="10">
    <source>
        <dbReference type="PROSITE" id="PS51259"/>
    </source>
</evidence>
<dbReference type="GO" id="GO:0099503">
    <property type="term" value="C:secretory vesicle"/>
    <property type="evidence" value="ECO:0007669"/>
    <property type="project" value="TreeGrafter"/>
</dbReference>
<dbReference type="KEGG" id="aplc:110986366"/>
<feature type="domain" description="C2" evidence="8">
    <location>
        <begin position="223"/>
        <end position="486"/>
    </location>
</feature>
<reference evidence="12" key="1">
    <citation type="submission" date="2025-08" db="UniProtKB">
        <authorList>
            <consortium name="RefSeq"/>
        </authorList>
    </citation>
    <scope>IDENTIFICATION</scope>
</reference>
<evidence type="ECO:0000256" key="7">
    <source>
        <dbReference type="SAM" id="MobiDB-lite"/>
    </source>
</evidence>
<dbReference type="InterPro" id="IPR014770">
    <property type="entry name" value="Munc13_1"/>
</dbReference>
<evidence type="ECO:0000256" key="3">
    <source>
        <dbReference type="ARBA" id="ARBA00005823"/>
    </source>
</evidence>
<dbReference type="GO" id="GO:0005770">
    <property type="term" value="C:late endosome"/>
    <property type="evidence" value="ECO:0007669"/>
    <property type="project" value="UniProtKB-SubCell"/>
</dbReference>
<evidence type="ECO:0000313" key="11">
    <source>
        <dbReference type="Proteomes" id="UP000694845"/>
    </source>
</evidence>
<dbReference type="SMART" id="SM00239">
    <property type="entry name" value="C2"/>
    <property type="match status" value="2"/>
</dbReference>
<keyword evidence="5" id="KW-0963">Cytoplasm</keyword>
<dbReference type="Gene3D" id="2.60.40.150">
    <property type="entry name" value="C2 domain"/>
    <property type="match status" value="3"/>
</dbReference>
<organism evidence="11 12">
    <name type="scientific">Acanthaster planci</name>
    <name type="common">Crown-of-thorns starfish</name>
    <dbReference type="NCBI Taxonomy" id="133434"/>
    <lineage>
        <taxon>Eukaryota</taxon>
        <taxon>Metazoa</taxon>
        <taxon>Echinodermata</taxon>
        <taxon>Eleutherozoa</taxon>
        <taxon>Asterozoa</taxon>
        <taxon>Asteroidea</taxon>
        <taxon>Valvatacea</taxon>
        <taxon>Valvatida</taxon>
        <taxon>Acanthasteridae</taxon>
        <taxon>Acanthaster</taxon>
    </lineage>
</organism>
<evidence type="ECO:0000259" key="9">
    <source>
        <dbReference type="PROSITE" id="PS51258"/>
    </source>
</evidence>
<dbReference type="SUPFAM" id="SSF49562">
    <property type="entry name" value="C2 domain (Calcium/lipid-binding domain, CaLB)"/>
    <property type="match status" value="3"/>
</dbReference>
<feature type="domain" description="C2" evidence="8">
    <location>
        <begin position="1244"/>
        <end position="1375"/>
    </location>
</feature>
<feature type="compositionally biased region" description="Polar residues" evidence="7">
    <location>
        <begin position="340"/>
        <end position="354"/>
    </location>
</feature>
<feature type="region of interest" description="Disordered" evidence="7">
    <location>
        <begin position="278"/>
        <end position="377"/>
    </location>
</feature>
<dbReference type="Proteomes" id="UP000694845">
    <property type="component" value="Unplaced"/>
</dbReference>
<dbReference type="InterPro" id="IPR014772">
    <property type="entry name" value="Munc13_dom-2"/>
</dbReference>
<dbReference type="Pfam" id="PF00168">
    <property type="entry name" value="C2"/>
    <property type="match status" value="3"/>
</dbReference>
<feature type="compositionally biased region" description="Basic and acidic residues" evidence="7">
    <location>
        <begin position="313"/>
        <end position="323"/>
    </location>
</feature>
<feature type="domain" description="MHD1" evidence="9">
    <location>
        <begin position="885"/>
        <end position="1006"/>
    </location>
</feature>